<keyword evidence="1" id="KW-0812">Transmembrane</keyword>
<feature type="transmembrane region" description="Helical" evidence="1">
    <location>
        <begin position="128"/>
        <end position="152"/>
    </location>
</feature>
<protein>
    <submittedName>
        <fullName evidence="2">Uncharacterized protein</fullName>
    </submittedName>
</protein>
<keyword evidence="3" id="KW-1185">Reference proteome</keyword>
<evidence type="ECO:0000313" key="3">
    <source>
        <dbReference type="Proteomes" id="UP000736672"/>
    </source>
</evidence>
<dbReference type="EMBL" id="JAGTJS010000008">
    <property type="protein sequence ID" value="KAH7260226.1"/>
    <property type="molecule type" value="Genomic_DNA"/>
</dbReference>
<dbReference type="AlphaFoldDB" id="A0A9P9HN06"/>
<evidence type="ECO:0000256" key="1">
    <source>
        <dbReference type="SAM" id="Phobius"/>
    </source>
</evidence>
<evidence type="ECO:0000313" key="2">
    <source>
        <dbReference type="EMBL" id="KAH7260226.1"/>
    </source>
</evidence>
<gene>
    <name evidence="2" type="ORF">B0J15DRAFT_282211</name>
</gene>
<reference evidence="2" key="1">
    <citation type="journal article" date="2021" name="Nat. Commun.">
        <title>Genetic determinants of endophytism in the Arabidopsis root mycobiome.</title>
        <authorList>
            <person name="Mesny F."/>
            <person name="Miyauchi S."/>
            <person name="Thiergart T."/>
            <person name="Pickel B."/>
            <person name="Atanasova L."/>
            <person name="Karlsson M."/>
            <person name="Huettel B."/>
            <person name="Barry K.W."/>
            <person name="Haridas S."/>
            <person name="Chen C."/>
            <person name="Bauer D."/>
            <person name="Andreopoulos W."/>
            <person name="Pangilinan J."/>
            <person name="LaButti K."/>
            <person name="Riley R."/>
            <person name="Lipzen A."/>
            <person name="Clum A."/>
            <person name="Drula E."/>
            <person name="Henrissat B."/>
            <person name="Kohler A."/>
            <person name="Grigoriev I.V."/>
            <person name="Martin F.M."/>
            <person name="Hacquard S."/>
        </authorList>
    </citation>
    <scope>NUCLEOTIDE SEQUENCE</scope>
    <source>
        <strain evidence="2">FSSC 5 MPI-SDFR-AT-0091</strain>
    </source>
</reference>
<keyword evidence="1" id="KW-1133">Transmembrane helix</keyword>
<feature type="transmembrane region" description="Helical" evidence="1">
    <location>
        <begin position="89"/>
        <end position="108"/>
    </location>
</feature>
<comment type="caution">
    <text evidence="2">The sequence shown here is derived from an EMBL/GenBank/DDBJ whole genome shotgun (WGS) entry which is preliminary data.</text>
</comment>
<proteinExistence type="predicted"/>
<sequence>MDLLSGYTNASTRRGLYTIYVQTIISPTDFEQDQRRPSQSRLLAYAGRRDEPHLSLTHTLYRRLSPAGRTRELECGLFSRGGLGKEDTLADAIPPFLLFFVVVFLIVSCLPPHCKILCTIVSPFLTQLGLLVMGGCITGWVSSVFFSCPLYAPRVSAARTSRFRPFFYYKAIIQRAGVSCGRTISY</sequence>
<accession>A0A9P9HN06</accession>
<keyword evidence="1" id="KW-0472">Membrane</keyword>
<organism evidence="2 3">
    <name type="scientific">Fusarium solani</name>
    <name type="common">Filamentous fungus</name>
    <dbReference type="NCBI Taxonomy" id="169388"/>
    <lineage>
        <taxon>Eukaryota</taxon>
        <taxon>Fungi</taxon>
        <taxon>Dikarya</taxon>
        <taxon>Ascomycota</taxon>
        <taxon>Pezizomycotina</taxon>
        <taxon>Sordariomycetes</taxon>
        <taxon>Hypocreomycetidae</taxon>
        <taxon>Hypocreales</taxon>
        <taxon>Nectriaceae</taxon>
        <taxon>Fusarium</taxon>
        <taxon>Fusarium solani species complex</taxon>
    </lineage>
</organism>
<dbReference type="Proteomes" id="UP000736672">
    <property type="component" value="Unassembled WGS sequence"/>
</dbReference>
<name>A0A9P9HN06_FUSSL</name>